<protein>
    <submittedName>
        <fullName evidence="2">Uncharacterized protein</fullName>
    </submittedName>
</protein>
<dbReference type="EnsemblPlants" id="OGLUM09G02190.1">
    <property type="protein sequence ID" value="OGLUM09G02190.1"/>
    <property type="gene ID" value="OGLUM09G02190"/>
</dbReference>
<reference evidence="2" key="2">
    <citation type="submission" date="2018-05" db="EMBL/GenBank/DDBJ databases">
        <title>OgluRS3 (Oryza glumaepatula Reference Sequence Version 3).</title>
        <authorList>
            <person name="Zhang J."/>
            <person name="Kudrna D."/>
            <person name="Lee S."/>
            <person name="Talag J."/>
            <person name="Welchert J."/>
            <person name="Wing R.A."/>
        </authorList>
    </citation>
    <scope>NUCLEOTIDE SEQUENCE [LARGE SCALE GENOMIC DNA]</scope>
</reference>
<reference evidence="2" key="1">
    <citation type="submission" date="2015-04" db="UniProtKB">
        <authorList>
            <consortium name="EnsemblPlants"/>
        </authorList>
    </citation>
    <scope>IDENTIFICATION</scope>
</reference>
<feature type="compositionally biased region" description="Basic and acidic residues" evidence="1">
    <location>
        <begin position="1"/>
        <end position="10"/>
    </location>
</feature>
<dbReference type="Gramene" id="OGLUM09G02190.1">
    <property type="protein sequence ID" value="OGLUM09G02190.1"/>
    <property type="gene ID" value="OGLUM09G02190"/>
</dbReference>
<proteinExistence type="predicted"/>
<feature type="region of interest" description="Disordered" evidence="1">
    <location>
        <begin position="56"/>
        <end position="80"/>
    </location>
</feature>
<organism evidence="2">
    <name type="scientific">Oryza glumipatula</name>
    <dbReference type="NCBI Taxonomy" id="40148"/>
    <lineage>
        <taxon>Eukaryota</taxon>
        <taxon>Viridiplantae</taxon>
        <taxon>Streptophyta</taxon>
        <taxon>Embryophyta</taxon>
        <taxon>Tracheophyta</taxon>
        <taxon>Spermatophyta</taxon>
        <taxon>Magnoliopsida</taxon>
        <taxon>Liliopsida</taxon>
        <taxon>Poales</taxon>
        <taxon>Poaceae</taxon>
        <taxon>BOP clade</taxon>
        <taxon>Oryzoideae</taxon>
        <taxon>Oryzeae</taxon>
        <taxon>Oryzinae</taxon>
        <taxon>Oryza</taxon>
    </lineage>
</organism>
<accession>A0A0E0AZY5</accession>
<sequence length="80" mass="8268">MAQDPWRREGVGGGVATQSARGDAGGVDLEACEGVPTASNWRRELMATRCRASALSHAKEGQVEGPEGGAGTQQVNFALV</sequence>
<feature type="region of interest" description="Disordered" evidence="1">
    <location>
        <begin position="1"/>
        <end position="26"/>
    </location>
</feature>
<evidence type="ECO:0000313" key="2">
    <source>
        <dbReference type="EnsemblPlants" id="OGLUM09G02190.1"/>
    </source>
</evidence>
<dbReference type="HOGENOM" id="CLU_2593708_0_0_1"/>
<evidence type="ECO:0000256" key="1">
    <source>
        <dbReference type="SAM" id="MobiDB-lite"/>
    </source>
</evidence>
<evidence type="ECO:0000313" key="3">
    <source>
        <dbReference type="Proteomes" id="UP000026961"/>
    </source>
</evidence>
<dbReference type="AlphaFoldDB" id="A0A0E0AZY5"/>
<name>A0A0E0AZY5_9ORYZ</name>
<keyword evidence="3" id="KW-1185">Reference proteome</keyword>
<dbReference type="Proteomes" id="UP000026961">
    <property type="component" value="Chromosome 9"/>
</dbReference>